<comment type="caution">
    <text evidence="3">The sequence shown here is derived from an EMBL/GenBank/DDBJ whole genome shotgun (WGS) entry which is preliminary data.</text>
</comment>
<reference evidence="4" key="1">
    <citation type="journal article" date="2019" name="Int. J. Syst. Evol. Microbiol.">
        <title>The Global Catalogue of Microorganisms (GCM) 10K type strain sequencing project: providing services to taxonomists for standard genome sequencing and annotation.</title>
        <authorList>
            <consortium name="The Broad Institute Genomics Platform"/>
            <consortium name="The Broad Institute Genome Sequencing Center for Infectious Disease"/>
            <person name="Wu L."/>
            <person name="Ma J."/>
        </authorList>
    </citation>
    <scope>NUCLEOTIDE SEQUENCE [LARGE SCALE GENOMIC DNA]</scope>
    <source>
        <strain evidence="4">JCM 12165</strain>
    </source>
</reference>
<protein>
    <submittedName>
        <fullName evidence="3">DUF294 nucleotidyltransferase-like domain-containing protein</fullName>
    </submittedName>
</protein>
<organism evidence="3 4">
    <name type="scientific">Bacillus daqingensis</name>
    <dbReference type="NCBI Taxonomy" id="872396"/>
    <lineage>
        <taxon>Bacteria</taxon>
        <taxon>Bacillati</taxon>
        <taxon>Bacillota</taxon>
        <taxon>Bacilli</taxon>
        <taxon>Bacillales</taxon>
        <taxon>Bacillaceae</taxon>
        <taxon>Bacillus</taxon>
    </lineage>
</organism>
<evidence type="ECO:0000259" key="2">
    <source>
        <dbReference type="Pfam" id="PF10335"/>
    </source>
</evidence>
<dbReference type="RefSeq" id="WP_377908391.1">
    <property type="nucleotide sequence ID" value="NZ_JBHSGK010000003.1"/>
</dbReference>
<proteinExistence type="predicted"/>
<accession>A0ABV9NTH5</accession>
<gene>
    <name evidence="3" type="ORF">ACFO4L_04070</name>
</gene>
<keyword evidence="4" id="KW-1185">Reference proteome</keyword>
<sequence>MEQITASNNPFLQGISLQDPSVSWEEVNVWHDRRIEQLFKEQLCLFEDDHGPLPSPCSFYVMGSAGRGEQAAFSDQDHGILYEGKNDSDAFLKLGERVAEALYHAGYPYCEGKVMSSNPLWCKNLPSMEAQLSTWLDQPDWEAVRYLMIFMDARTLSGSAHAEKMKQIITDSVRFRPELMDRIIDNTSFRQKRRNMFGQVITDSKGNINYKESILFPFVHAARIGAVFEKVNEQHTPARLRALPPALNGEAAARVFEEALSFRQQHVAQEDSYETIHLLNMKSLKNEEKEKVKQFMKEGKRLYRNVTAYYRKRDNG</sequence>
<evidence type="ECO:0000259" key="1">
    <source>
        <dbReference type="Pfam" id="PF03445"/>
    </source>
</evidence>
<dbReference type="Pfam" id="PF10335">
    <property type="entry name" value="DUF294_C"/>
    <property type="match status" value="1"/>
</dbReference>
<name>A0ABV9NTH5_9BACI</name>
<dbReference type="EMBL" id="JBHSGK010000003">
    <property type="protein sequence ID" value="MFC4735755.1"/>
    <property type="molecule type" value="Genomic_DNA"/>
</dbReference>
<dbReference type="Proteomes" id="UP001595896">
    <property type="component" value="Unassembled WGS sequence"/>
</dbReference>
<evidence type="ECO:0000313" key="4">
    <source>
        <dbReference type="Proteomes" id="UP001595896"/>
    </source>
</evidence>
<dbReference type="InterPro" id="IPR005105">
    <property type="entry name" value="GlnD_Uridyltrans_N"/>
</dbReference>
<feature type="domain" description="Protein-PII uridylyltransferase N-terminal" evidence="1">
    <location>
        <begin position="29"/>
        <end position="140"/>
    </location>
</feature>
<evidence type="ECO:0000313" key="3">
    <source>
        <dbReference type="EMBL" id="MFC4735755.1"/>
    </source>
</evidence>
<dbReference type="Pfam" id="PF03445">
    <property type="entry name" value="DUF294"/>
    <property type="match status" value="1"/>
</dbReference>
<feature type="domain" description="DUF294" evidence="2">
    <location>
        <begin position="179"/>
        <end position="308"/>
    </location>
</feature>
<dbReference type="InterPro" id="IPR018821">
    <property type="entry name" value="DUF294_put_nucleoTrafse_sb-bd"/>
</dbReference>
<dbReference type="CDD" id="cd05401">
    <property type="entry name" value="NT_GlnE_GlnD_like"/>
    <property type="match status" value="1"/>
</dbReference>